<feature type="non-terminal residue" evidence="2">
    <location>
        <position position="288"/>
    </location>
</feature>
<feature type="region of interest" description="Disordered" evidence="1">
    <location>
        <begin position="122"/>
        <end position="192"/>
    </location>
</feature>
<sequence>IIRAAFQQESQDNPDKSDEENWVSAVKKASEELGVLAAKDVAPVASILGAPASAFLARWAGRQLTGTRRGAAAQGIGMEGLPEAGQGAVEQLQKNLKMGMIDPSITPGQGVAESSIQEGLGGGIIGGTMGALRRPPRAAPPPPSTEGETPPPDPDDPLAGERAAVNAGYTKQPDLFPGTEQAGPVQTGERRAIPPADITDIRQRAFDFDAPAAPARVDTPADPQRTRNLGSYEDIVSQVEQPYEQMDMARGQTSFTDWLSTKTDEPFYLLSAADRLRYTQEWKKYKSG</sequence>
<reference evidence="2" key="1">
    <citation type="journal article" date="2014" name="Front. Microbiol.">
        <title>High frequency of phylogenetically diverse reductive dehalogenase-homologous genes in deep subseafloor sedimentary metagenomes.</title>
        <authorList>
            <person name="Kawai M."/>
            <person name="Futagami T."/>
            <person name="Toyoda A."/>
            <person name="Takaki Y."/>
            <person name="Nishi S."/>
            <person name="Hori S."/>
            <person name="Arai W."/>
            <person name="Tsubouchi T."/>
            <person name="Morono Y."/>
            <person name="Uchiyama I."/>
            <person name="Ito T."/>
            <person name="Fujiyama A."/>
            <person name="Inagaki F."/>
            <person name="Takami H."/>
        </authorList>
    </citation>
    <scope>NUCLEOTIDE SEQUENCE</scope>
    <source>
        <strain evidence="2">Expedition CK06-06</strain>
    </source>
</reference>
<protein>
    <submittedName>
        <fullName evidence="2">Uncharacterized protein</fullName>
    </submittedName>
</protein>
<evidence type="ECO:0000256" key="1">
    <source>
        <dbReference type="SAM" id="MobiDB-lite"/>
    </source>
</evidence>
<dbReference type="EMBL" id="BART01022398">
    <property type="protein sequence ID" value="GAG95879.1"/>
    <property type="molecule type" value="Genomic_DNA"/>
</dbReference>
<dbReference type="AlphaFoldDB" id="X1BIZ9"/>
<evidence type="ECO:0000313" key="2">
    <source>
        <dbReference type="EMBL" id="GAG95879.1"/>
    </source>
</evidence>
<feature type="compositionally biased region" description="Pro residues" evidence="1">
    <location>
        <begin position="137"/>
        <end position="152"/>
    </location>
</feature>
<gene>
    <name evidence="2" type="ORF">S01H4_41008</name>
</gene>
<feature type="non-terminal residue" evidence="2">
    <location>
        <position position="1"/>
    </location>
</feature>
<name>X1BIZ9_9ZZZZ</name>
<organism evidence="2">
    <name type="scientific">marine sediment metagenome</name>
    <dbReference type="NCBI Taxonomy" id="412755"/>
    <lineage>
        <taxon>unclassified sequences</taxon>
        <taxon>metagenomes</taxon>
        <taxon>ecological metagenomes</taxon>
    </lineage>
</organism>
<feature type="region of interest" description="Disordered" evidence="1">
    <location>
        <begin position="1"/>
        <end position="23"/>
    </location>
</feature>
<comment type="caution">
    <text evidence="2">The sequence shown here is derived from an EMBL/GenBank/DDBJ whole genome shotgun (WGS) entry which is preliminary data.</text>
</comment>
<accession>X1BIZ9</accession>
<proteinExistence type="predicted"/>